<evidence type="ECO:0000256" key="3">
    <source>
        <dbReference type="ARBA" id="ARBA00022692"/>
    </source>
</evidence>
<keyword evidence="5 6" id="KW-0472">Membrane</keyword>
<dbReference type="InterPro" id="IPR017039">
    <property type="entry name" value="Virul_fac_BrkB"/>
</dbReference>
<evidence type="ECO:0000256" key="4">
    <source>
        <dbReference type="ARBA" id="ARBA00022989"/>
    </source>
</evidence>
<dbReference type="RefSeq" id="WP_171607646.1">
    <property type="nucleotide sequence ID" value="NZ_WHPF01000006.1"/>
</dbReference>
<organism evidence="7 8">
    <name type="scientific">Limnovirga soli</name>
    <dbReference type="NCBI Taxonomy" id="2656915"/>
    <lineage>
        <taxon>Bacteria</taxon>
        <taxon>Pseudomonadati</taxon>
        <taxon>Bacteroidota</taxon>
        <taxon>Chitinophagia</taxon>
        <taxon>Chitinophagales</taxon>
        <taxon>Chitinophagaceae</taxon>
        <taxon>Limnovirga</taxon>
    </lineage>
</organism>
<evidence type="ECO:0000256" key="2">
    <source>
        <dbReference type="ARBA" id="ARBA00022475"/>
    </source>
</evidence>
<dbReference type="EMBL" id="WHPF01000006">
    <property type="protein sequence ID" value="NNV55713.1"/>
    <property type="molecule type" value="Genomic_DNA"/>
</dbReference>
<evidence type="ECO:0000256" key="6">
    <source>
        <dbReference type="SAM" id="Phobius"/>
    </source>
</evidence>
<feature type="transmembrane region" description="Helical" evidence="6">
    <location>
        <begin position="204"/>
        <end position="226"/>
    </location>
</feature>
<feature type="transmembrane region" description="Helical" evidence="6">
    <location>
        <begin position="238"/>
        <end position="258"/>
    </location>
</feature>
<comment type="caution">
    <text evidence="7">The sequence shown here is derived from an EMBL/GenBank/DDBJ whole genome shotgun (WGS) entry which is preliminary data.</text>
</comment>
<dbReference type="NCBIfam" id="TIGR00765">
    <property type="entry name" value="yihY_not_rbn"/>
    <property type="match status" value="1"/>
</dbReference>
<protein>
    <submittedName>
        <fullName evidence="7">YihY family inner membrane protein</fullName>
    </submittedName>
</protein>
<keyword evidence="4 6" id="KW-1133">Transmembrane helix</keyword>
<evidence type="ECO:0000256" key="1">
    <source>
        <dbReference type="ARBA" id="ARBA00004651"/>
    </source>
</evidence>
<reference evidence="7" key="1">
    <citation type="submission" date="2019-10" db="EMBL/GenBank/DDBJ databases">
        <title>Draft genome sequence of Panacibacter sp. KCS-6.</title>
        <authorList>
            <person name="Yim K.J."/>
        </authorList>
    </citation>
    <scope>NUCLEOTIDE SEQUENCE</scope>
    <source>
        <strain evidence="7">KCS-6</strain>
    </source>
</reference>
<evidence type="ECO:0000256" key="5">
    <source>
        <dbReference type="ARBA" id="ARBA00023136"/>
    </source>
</evidence>
<evidence type="ECO:0000313" key="7">
    <source>
        <dbReference type="EMBL" id="NNV55713.1"/>
    </source>
</evidence>
<dbReference type="GO" id="GO:0005886">
    <property type="term" value="C:plasma membrane"/>
    <property type="evidence" value="ECO:0007669"/>
    <property type="project" value="UniProtKB-SubCell"/>
</dbReference>
<feature type="transmembrane region" description="Helical" evidence="6">
    <location>
        <begin position="270"/>
        <end position="295"/>
    </location>
</feature>
<gene>
    <name evidence="7" type="ORF">GD597_09600</name>
</gene>
<feature type="transmembrane region" description="Helical" evidence="6">
    <location>
        <begin position="120"/>
        <end position="141"/>
    </location>
</feature>
<dbReference type="AlphaFoldDB" id="A0A8J8JTB0"/>
<dbReference type="Proteomes" id="UP000598971">
    <property type="component" value="Unassembled WGS sequence"/>
</dbReference>
<sequence length="320" mass="36333">MTKLERLIFTSRPITAVRERSKKIILPGFHGVPLYDVVKFFVMQIQREGLNVRAAAISFNIVMAIPAASLFLFTLVPYLPVAKNIHNEVLKVFMEITPNNDSQKVIKNFLDDFFNKPKNGMLSIGFVLAMFYASNAMMGIIRSFDRSLMERAKTNFIKKRLRAIMLTIIMVLLIIGTALISAGQGVLFNSIMDSLNISNSTVKFWILSIRWVVIILLFLYSIAFIYKFAPTVHKRWELLSPGAIIATFLMILATYLFSIWAQNFSTYDKFYGSIGTVLMIMLLIFINSLVLLIGYELNVSINHLKSEIDNRDIAAMQGDS</sequence>
<proteinExistence type="predicted"/>
<dbReference type="PIRSF" id="PIRSF035875">
    <property type="entry name" value="RNase_BN"/>
    <property type="match status" value="1"/>
</dbReference>
<keyword evidence="3 6" id="KW-0812">Transmembrane</keyword>
<feature type="transmembrane region" description="Helical" evidence="6">
    <location>
        <begin position="161"/>
        <end position="184"/>
    </location>
</feature>
<keyword evidence="2" id="KW-1003">Cell membrane</keyword>
<dbReference type="PANTHER" id="PTHR30213:SF0">
    <property type="entry name" value="UPF0761 MEMBRANE PROTEIN YIHY"/>
    <property type="match status" value="1"/>
</dbReference>
<name>A0A8J8JTB0_9BACT</name>
<keyword evidence="8" id="KW-1185">Reference proteome</keyword>
<evidence type="ECO:0000313" key="8">
    <source>
        <dbReference type="Proteomes" id="UP000598971"/>
    </source>
</evidence>
<accession>A0A8J8JTB0</accession>
<dbReference type="Pfam" id="PF03631">
    <property type="entry name" value="Virul_fac_BrkB"/>
    <property type="match status" value="1"/>
</dbReference>
<comment type="subcellular location">
    <subcellularLocation>
        <location evidence="1">Cell membrane</location>
        <topology evidence="1">Multi-pass membrane protein</topology>
    </subcellularLocation>
</comment>
<dbReference type="PANTHER" id="PTHR30213">
    <property type="entry name" value="INNER MEMBRANE PROTEIN YHJD"/>
    <property type="match status" value="1"/>
</dbReference>
<feature type="transmembrane region" description="Helical" evidence="6">
    <location>
        <begin position="54"/>
        <end position="79"/>
    </location>
</feature>